<dbReference type="PANTHER" id="PTHR42903">
    <property type="entry name" value="INNER MEMBRANE PROTEIN YCCF"/>
    <property type="match status" value="1"/>
</dbReference>
<feature type="domain" description="Inner membrane component" evidence="2">
    <location>
        <begin position="69"/>
        <end position="119"/>
    </location>
</feature>
<dbReference type="PIRSF" id="PIRSF028777">
    <property type="entry name" value="UCP028777"/>
    <property type="match status" value="1"/>
</dbReference>
<keyword evidence="1" id="KW-1133">Transmembrane helix</keyword>
<organism evidence="3 4">
    <name type="scientific">Coprobacter tertius</name>
    <dbReference type="NCBI Taxonomy" id="2944915"/>
    <lineage>
        <taxon>Bacteria</taxon>
        <taxon>Pseudomonadati</taxon>
        <taxon>Bacteroidota</taxon>
        <taxon>Bacteroidia</taxon>
        <taxon>Bacteroidales</taxon>
        <taxon>Barnesiellaceae</taxon>
        <taxon>Coprobacter</taxon>
    </lineage>
</organism>
<dbReference type="Pfam" id="PF03733">
    <property type="entry name" value="YccF"/>
    <property type="match status" value="2"/>
</dbReference>
<name>A0ABT1MMX1_9BACT</name>
<dbReference type="InterPro" id="IPR031308">
    <property type="entry name" value="UCP028777"/>
</dbReference>
<dbReference type="NCBIfam" id="NF008740">
    <property type="entry name" value="PRK11770.1-2"/>
    <property type="match status" value="1"/>
</dbReference>
<evidence type="ECO:0000313" key="3">
    <source>
        <dbReference type="EMBL" id="MCP9612636.1"/>
    </source>
</evidence>
<keyword evidence="4" id="KW-1185">Reference proteome</keyword>
<proteinExistence type="predicted"/>
<dbReference type="PANTHER" id="PTHR42903:SF1">
    <property type="entry name" value="INNER MEMBRANE PROTEIN YCCF"/>
    <property type="match status" value="1"/>
</dbReference>
<dbReference type="EMBL" id="JANDHW010000012">
    <property type="protein sequence ID" value="MCP9612636.1"/>
    <property type="molecule type" value="Genomic_DNA"/>
</dbReference>
<reference evidence="3 4" key="1">
    <citation type="submission" date="2022-07" db="EMBL/GenBank/DDBJ databases">
        <title>Fecal culturing of patients with breast cancer.</title>
        <authorList>
            <person name="Teng N.M.Y."/>
            <person name="Kiu R."/>
            <person name="Evans R."/>
            <person name="Baker D.J."/>
            <person name="Zenner C."/>
            <person name="Robinson S.D."/>
            <person name="Hall L.J."/>
        </authorList>
    </citation>
    <scope>NUCLEOTIDE SEQUENCE [LARGE SCALE GENOMIC DNA]</scope>
    <source>
        <strain evidence="3 4">LH1063</strain>
    </source>
</reference>
<evidence type="ECO:0000256" key="1">
    <source>
        <dbReference type="SAM" id="Phobius"/>
    </source>
</evidence>
<feature type="transmembrane region" description="Helical" evidence="1">
    <location>
        <begin position="30"/>
        <end position="52"/>
    </location>
</feature>
<dbReference type="InterPro" id="IPR005185">
    <property type="entry name" value="YccF"/>
</dbReference>
<feature type="transmembrane region" description="Helical" evidence="1">
    <location>
        <begin position="72"/>
        <end position="100"/>
    </location>
</feature>
<keyword evidence="1" id="KW-0812">Transmembrane</keyword>
<protein>
    <submittedName>
        <fullName evidence="3">YccF domain-containing protein</fullName>
    </submittedName>
</protein>
<evidence type="ECO:0000259" key="2">
    <source>
        <dbReference type="Pfam" id="PF03733"/>
    </source>
</evidence>
<gene>
    <name evidence="3" type="ORF">NMU02_11090</name>
</gene>
<sequence>MNLLGNIIWLIFGGLLLALEYFVAGIILCITIIGIPFGFQVFKIGLLALFPFGQKTVVESGKSGCLYTIMNIIWILIGGIWIALTHLALGLLFCITIIGIPFGMQHFKLMAVAFTPFGRTIVPC</sequence>
<accession>A0ABT1MMX1</accession>
<feature type="transmembrane region" description="Helical" evidence="1">
    <location>
        <begin position="6"/>
        <end position="23"/>
    </location>
</feature>
<dbReference type="RefSeq" id="WP_255027970.1">
    <property type="nucleotide sequence ID" value="NZ_JANDHW010000012.1"/>
</dbReference>
<keyword evidence="1" id="KW-0472">Membrane</keyword>
<feature type="domain" description="Inner membrane component" evidence="2">
    <location>
        <begin position="4"/>
        <end position="54"/>
    </location>
</feature>
<dbReference type="InterPro" id="IPR052937">
    <property type="entry name" value="Inner_membrane_protein"/>
</dbReference>
<comment type="caution">
    <text evidence="3">The sequence shown here is derived from an EMBL/GenBank/DDBJ whole genome shotgun (WGS) entry which is preliminary data.</text>
</comment>
<dbReference type="Proteomes" id="UP001205603">
    <property type="component" value="Unassembled WGS sequence"/>
</dbReference>
<evidence type="ECO:0000313" key="4">
    <source>
        <dbReference type="Proteomes" id="UP001205603"/>
    </source>
</evidence>